<evidence type="ECO:0000256" key="3">
    <source>
        <dbReference type="ARBA" id="ARBA00022729"/>
    </source>
</evidence>
<dbReference type="RefSeq" id="WP_311420940.1">
    <property type="nucleotide sequence ID" value="NZ_JAVREH010000001.1"/>
</dbReference>
<sequence>MRPKVAIAAVSLLSATVLVAGCGGGGSGSKSSDASAGASARGPITFVTGKDNSGLMPNIAKTWNASHPNEKVTIKQQSDQADQQLSDLEQHFQAKDPGYDVVTTDVVWSAEFAAKGWIVPLTGKYALDTSALLKPTVDAASYNGTLYAAPYASDGGLLYYRKDLVPTAPTTWSQLISDCQGKTTPGTITGSKPGCYAGQFFKYEGLTVNAAEAINSAKGQIVKPDGKTPDVNTADAATGLNFLVNGFKQGYIPKEALGFKETESLNAFQAGQLMFMRNWPYADAILAGKGSKVAGKFGIAPLPGPDGQGASSLGGHSVAISTYSKYKATDLDFLKFMESNEIQSYNLVQGSAAPVLSALYTDPKLVAKFPYLPVLLKSISTAVPRPVTPFYPAVTEAIETNVYAALQGKTSVESALKSLQDAITSATAG</sequence>
<evidence type="ECO:0000313" key="5">
    <source>
        <dbReference type="EMBL" id="MDT0259780.1"/>
    </source>
</evidence>
<evidence type="ECO:0000256" key="1">
    <source>
        <dbReference type="ARBA" id="ARBA00008520"/>
    </source>
</evidence>
<dbReference type="SUPFAM" id="SSF53850">
    <property type="entry name" value="Periplasmic binding protein-like II"/>
    <property type="match status" value="1"/>
</dbReference>
<protein>
    <submittedName>
        <fullName evidence="5">ABC transporter substrate-binding protein</fullName>
    </submittedName>
</protein>
<comment type="caution">
    <text evidence="5">The sequence shown here is derived from an EMBL/GenBank/DDBJ whole genome shotgun (WGS) entry which is preliminary data.</text>
</comment>
<comment type="similarity">
    <text evidence="1">Belongs to the bacterial solute-binding protein 1 family.</text>
</comment>
<proteinExistence type="inferred from homology"/>
<dbReference type="InterPro" id="IPR006059">
    <property type="entry name" value="SBP"/>
</dbReference>
<reference evidence="6" key="1">
    <citation type="submission" date="2023-07" db="EMBL/GenBank/DDBJ databases">
        <title>30 novel species of actinomycetes from the DSMZ collection.</title>
        <authorList>
            <person name="Nouioui I."/>
        </authorList>
    </citation>
    <scope>NUCLEOTIDE SEQUENCE [LARGE SCALE GENOMIC DNA]</scope>
    <source>
        <strain evidence="6">DSM 44399</strain>
    </source>
</reference>
<dbReference type="PROSITE" id="PS51257">
    <property type="entry name" value="PROKAR_LIPOPROTEIN"/>
    <property type="match status" value="1"/>
</dbReference>
<dbReference type="EMBL" id="JAVREH010000001">
    <property type="protein sequence ID" value="MDT0259780.1"/>
    <property type="molecule type" value="Genomic_DNA"/>
</dbReference>
<dbReference type="Gene3D" id="3.40.190.10">
    <property type="entry name" value="Periplasmic binding protein-like II"/>
    <property type="match status" value="2"/>
</dbReference>
<dbReference type="CDD" id="cd14750">
    <property type="entry name" value="PBP2_TMBP"/>
    <property type="match status" value="1"/>
</dbReference>
<feature type="signal peptide" evidence="4">
    <location>
        <begin position="1"/>
        <end position="20"/>
    </location>
</feature>
<keyword evidence="2" id="KW-0813">Transport</keyword>
<dbReference type="Pfam" id="PF01547">
    <property type="entry name" value="SBP_bac_1"/>
    <property type="match status" value="1"/>
</dbReference>
<organism evidence="5 6">
    <name type="scientific">Jatrophihabitans lederbergiae</name>
    <dbReference type="NCBI Taxonomy" id="3075547"/>
    <lineage>
        <taxon>Bacteria</taxon>
        <taxon>Bacillati</taxon>
        <taxon>Actinomycetota</taxon>
        <taxon>Actinomycetes</taxon>
        <taxon>Jatrophihabitantales</taxon>
        <taxon>Jatrophihabitantaceae</taxon>
        <taxon>Jatrophihabitans</taxon>
    </lineage>
</organism>
<accession>A0ABU2J446</accession>
<gene>
    <name evidence="5" type="ORF">RM423_00060</name>
</gene>
<feature type="chain" id="PRO_5047100892" evidence="4">
    <location>
        <begin position="21"/>
        <end position="429"/>
    </location>
</feature>
<evidence type="ECO:0000256" key="4">
    <source>
        <dbReference type="SAM" id="SignalP"/>
    </source>
</evidence>
<dbReference type="Proteomes" id="UP001183176">
    <property type="component" value="Unassembled WGS sequence"/>
</dbReference>
<name>A0ABU2J446_9ACTN</name>
<dbReference type="PANTHER" id="PTHR30061:SF50">
    <property type="entry name" value="MALTOSE_MALTODEXTRIN-BINDING PERIPLASMIC PROTEIN"/>
    <property type="match status" value="1"/>
</dbReference>
<keyword evidence="3 4" id="KW-0732">Signal</keyword>
<dbReference type="PANTHER" id="PTHR30061">
    <property type="entry name" value="MALTOSE-BINDING PERIPLASMIC PROTEIN"/>
    <property type="match status" value="1"/>
</dbReference>
<evidence type="ECO:0000256" key="2">
    <source>
        <dbReference type="ARBA" id="ARBA00022448"/>
    </source>
</evidence>
<evidence type="ECO:0000313" key="6">
    <source>
        <dbReference type="Proteomes" id="UP001183176"/>
    </source>
</evidence>
<keyword evidence="6" id="KW-1185">Reference proteome</keyword>